<dbReference type="EMBL" id="CAJPEV010001790">
    <property type="protein sequence ID" value="CAG0894348.1"/>
    <property type="molecule type" value="Genomic_DNA"/>
</dbReference>
<keyword evidence="4" id="KW-0732">Signal</keyword>
<gene>
    <name evidence="6" type="ORF">DSTB1V02_LOCUS8129</name>
</gene>
<feature type="signal peptide" evidence="4">
    <location>
        <begin position="1"/>
        <end position="25"/>
    </location>
</feature>
<dbReference type="PROSITE" id="PS01180">
    <property type="entry name" value="CUB"/>
    <property type="match status" value="1"/>
</dbReference>
<organism evidence="6">
    <name type="scientific">Darwinula stevensoni</name>
    <dbReference type="NCBI Taxonomy" id="69355"/>
    <lineage>
        <taxon>Eukaryota</taxon>
        <taxon>Metazoa</taxon>
        <taxon>Ecdysozoa</taxon>
        <taxon>Arthropoda</taxon>
        <taxon>Crustacea</taxon>
        <taxon>Oligostraca</taxon>
        <taxon>Ostracoda</taxon>
        <taxon>Podocopa</taxon>
        <taxon>Podocopida</taxon>
        <taxon>Darwinulocopina</taxon>
        <taxon>Darwinuloidea</taxon>
        <taxon>Darwinulidae</taxon>
        <taxon>Darwinula</taxon>
    </lineage>
</organism>
<dbReference type="Proteomes" id="UP000677054">
    <property type="component" value="Unassembled WGS sequence"/>
</dbReference>
<evidence type="ECO:0000313" key="7">
    <source>
        <dbReference type="Proteomes" id="UP000677054"/>
    </source>
</evidence>
<reference evidence="6" key="1">
    <citation type="submission" date="2020-11" db="EMBL/GenBank/DDBJ databases">
        <authorList>
            <person name="Tran Van P."/>
        </authorList>
    </citation>
    <scope>NUCLEOTIDE SEQUENCE</scope>
</reference>
<dbReference type="InterPro" id="IPR000859">
    <property type="entry name" value="CUB_dom"/>
</dbReference>
<comment type="caution">
    <text evidence="3">Lacks conserved residue(s) required for the propagation of feature annotation.</text>
</comment>
<evidence type="ECO:0000256" key="3">
    <source>
        <dbReference type="PROSITE-ProRule" id="PRU00059"/>
    </source>
</evidence>
<keyword evidence="7" id="KW-1185">Reference proteome</keyword>
<dbReference type="PANTHER" id="PTHR24251:SF37">
    <property type="entry name" value="CUB DOMAIN-CONTAINING PROTEIN"/>
    <property type="match status" value="1"/>
</dbReference>
<sequence length="158" mass="17627">MQYRISVAKMRFYVLFPLLVLVVQAEEMKAPSSASSQRFFHLFTTQCTTTNTALTAGATATIQSPNYPSNYNNNYYCKWTYTCAKQLTLSCPSIQLQWSLFCYEDALLVWGGSAGYKTLCGSTSLTYTVATGSTLSIVFKTDWWWTANGFQCTVACPA</sequence>
<dbReference type="EMBL" id="LR901307">
    <property type="protein sequence ID" value="CAD7248311.1"/>
    <property type="molecule type" value="Genomic_DNA"/>
</dbReference>
<dbReference type="SUPFAM" id="SSF49854">
    <property type="entry name" value="Spermadhesin, CUB domain"/>
    <property type="match status" value="1"/>
</dbReference>
<evidence type="ECO:0000313" key="6">
    <source>
        <dbReference type="EMBL" id="CAD7248311.1"/>
    </source>
</evidence>
<dbReference type="PANTHER" id="PTHR24251">
    <property type="entry name" value="OVOCHYMASE-RELATED"/>
    <property type="match status" value="1"/>
</dbReference>
<accession>A0A7R9A5G5</accession>
<evidence type="ECO:0000256" key="1">
    <source>
        <dbReference type="ARBA" id="ARBA00022737"/>
    </source>
</evidence>
<dbReference type="Gene3D" id="2.60.120.290">
    <property type="entry name" value="Spermadhesin, CUB domain"/>
    <property type="match status" value="1"/>
</dbReference>
<proteinExistence type="predicted"/>
<evidence type="ECO:0000256" key="4">
    <source>
        <dbReference type="SAM" id="SignalP"/>
    </source>
</evidence>
<dbReference type="InterPro" id="IPR035914">
    <property type="entry name" value="Sperma_CUB_dom_sf"/>
</dbReference>
<evidence type="ECO:0000259" key="5">
    <source>
        <dbReference type="PROSITE" id="PS01180"/>
    </source>
</evidence>
<feature type="domain" description="CUB" evidence="5">
    <location>
        <begin position="47"/>
        <end position="157"/>
    </location>
</feature>
<keyword evidence="2" id="KW-1015">Disulfide bond</keyword>
<name>A0A7R9A5G5_9CRUS</name>
<protein>
    <recommendedName>
        <fullName evidence="5">CUB domain-containing protein</fullName>
    </recommendedName>
</protein>
<dbReference type="AlphaFoldDB" id="A0A7R9A5G5"/>
<evidence type="ECO:0000256" key="2">
    <source>
        <dbReference type="ARBA" id="ARBA00023157"/>
    </source>
</evidence>
<dbReference type="Pfam" id="PF00431">
    <property type="entry name" value="CUB"/>
    <property type="match status" value="1"/>
</dbReference>
<feature type="chain" id="PRO_5036209616" description="CUB domain-containing protein" evidence="4">
    <location>
        <begin position="26"/>
        <end position="158"/>
    </location>
</feature>
<keyword evidence="1" id="KW-0677">Repeat</keyword>